<keyword evidence="14" id="KW-1185">Reference proteome</keyword>
<name>A0ABW5C648_9PROT</name>
<dbReference type="PROSITE" id="PS00718">
    <property type="entry name" value="SIGMA54_2"/>
    <property type="match status" value="1"/>
</dbReference>
<evidence type="ECO:0000256" key="3">
    <source>
        <dbReference type="ARBA" id="ARBA00022679"/>
    </source>
</evidence>
<dbReference type="PROSITE" id="PS00717">
    <property type="entry name" value="SIGMA54_1"/>
    <property type="match status" value="1"/>
</dbReference>
<evidence type="ECO:0000256" key="4">
    <source>
        <dbReference type="ARBA" id="ARBA00022695"/>
    </source>
</evidence>
<dbReference type="EMBL" id="JBHUIY010000003">
    <property type="protein sequence ID" value="MFD2232760.1"/>
    <property type="molecule type" value="Genomic_DNA"/>
</dbReference>
<dbReference type="PRINTS" id="PR00045">
    <property type="entry name" value="SIGMA54FCT"/>
</dbReference>
<dbReference type="InterPro" id="IPR007046">
    <property type="entry name" value="RNA_pol_sigma_54_core-bd"/>
</dbReference>
<evidence type="ECO:0000313" key="13">
    <source>
        <dbReference type="EMBL" id="MFD2232760.1"/>
    </source>
</evidence>
<keyword evidence="3 9" id="KW-0808">Transferase</keyword>
<evidence type="ECO:0000256" key="10">
    <source>
        <dbReference type="SAM" id="MobiDB-lite"/>
    </source>
</evidence>
<dbReference type="Pfam" id="PF00309">
    <property type="entry name" value="Sigma54_AID"/>
    <property type="match status" value="1"/>
</dbReference>
<dbReference type="PROSITE" id="PS50044">
    <property type="entry name" value="SIGMA54_3"/>
    <property type="match status" value="1"/>
</dbReference>
<dbReference type="PANTHER" id="PTHR32248">
    <property type="entry name" value="RNA POLYMERASE SIGMA-54 FACTOR"/>
    <property type="match status" value="1"/>
</dbReference>
<reference evidence="14" key="1">
    <citation type="journal article" date="2019" name="Int. J. Syst. Evol. Microbiol.">
        <title>The Global Catalogue of Microorganisms (GCM) 10K type strain sequencing project: providing services to taxonomists for standard genome sequencing and annotation.</title>
        <authorList>
            <consortium name="The Broad Institute Genomics Platform"/>
            <consortium name="The Broad Institute Genome Sequencing Center for Infectious Disease"/>
            <person name="Wu L."/>
            <person name="Ma J."/>
        </authorList>
    </citation>
    <scope>NUCLEOTIDE SEQUENCE [LARGE SCALE GENOMIC DNA]</scope>
    <source>
        <strain evidence="14">KCTC 15012</strain>
    </source>
</reference>
<accession>A0ABW5C648</accession>
<dbReference type="Proteomes" id="UP001597296">
    <property type="component" value="Unassembled WGS sequence"/>
</dbReference>
<proteinExistence type="inferred from homology"/>
<sequence>MALGPRLDLRQTQSLVMTPQLQQAIKLLQFSSLELSAFIEQELERNPLLEREEADGPAEPPGEPAGDAADLPLLDSARTEPSIVDEIPATGGAAEAMDVDVDNLFTNDSAADAVGLEGYGSWGAGGRADFEEDESGLDHLAAGEIGLHDHLVAQINVDLTDPGDRLIALHLIELLDEAGYLVGDLAELAERLGCPLARVERVLARVQGFDPVGLFARSLRECLALQLAERNRLDPAMAALLDHLDLLARRDLPGLMRVCGVDGEDLAEMIAEIKALDPKPALRFDRTMAPVVVPDVLMRRAQDGGWLVELNPDTLPRVLVNTRYYATVTGSARSKDDKSYLSERFQSANWLVKSLHQRATTILKVATELVRQQEGFFRHGISHLRPLVLRDIAGAIAMHESTVSRVTSNKYIATPRGIYEMKYFFTQAIGSADGGDAHSAEAVRHRIKTLIDAEGKDVLSDERIVEILKAESIDIARRTVAKYREAMNIASSVQRRREKSLGL</sequence>
<feature type="domain" description="RNA polymerase sigma factor 54 DNA-binding" evidence="11">
    <location>
        <begin position="339"/>
        <end position="497"/>
    </location>
</feature>
<keyword evidence="6 9" id="KW-0731">Sigma factor</keyword>
<gene>
    <name evidence="13" type="primary">rpoN</name>
    <name evidence="13" type="ORF">ACFSNB_02960</name>
</gene>
<keyword evidence="4 9" id="KW-0548">Nucleotidyltransferase</keyword>
<dbReference type="Gene3D" id="1.10.10.1330">
    <property type="entry name" value="RNA polymerase sigma-54 factor, core-binding domain"/>
    <property type="match status" value="1"/>
</dbReference>
<keyword evidence="5 9" id="KW-0805">Transcription regulation</keyword>
<evidence type="ECO:0000256" key="8">
    <source>
        <dbReference type="ARBA" id="ARBA00023163"/>
    </source>
</evidence>
<dbReference type="InterPro" id="IPR000394">
    <property type="entry name" value="RNA_pol_sigma_54"/>
</dbReference>
<evidence type="ECO:0000259" key="11">
    <source>
        <dbReference type="Pfam" id="PF04552"/>
    </source>
</evidence>
<dbReference type="NCBIfam" id="TIGR02395">
    <property type="entry name" value="rpoN_sigma"/>
    <property type="match status" value="1"/>
</dbReference>
<keyword evidence="2 9" id="KW-0240">DNA-directed RNA polymerase</keyword>
<evidence type="ECO:0000256" key="9">
    <source>
        <dbReference type="PIRNR" id="PIRNR000774"/>
    </source>
</evidence>
<feature type="region of interest" description="Disordered" evidence="10">
    <location>
        <begin position="46"/>
        <end position="70"/>
    </location>
</feature>
<dbReference type="NCBIfam" id="NF004596">
    <property type="entry name" value="PRK05932.1-3"/>
    <property type="match status" value="1"/>
</dbReference>
<comment type="caution">
    <text evidence="13">The sequence shown here is derived from an EMBL/GenBank/DDBJ whole genome shotgun (WGS) entry which is preliminary data.</text>
</comment>
<dbReference type="NCBIfam" id="NF009118">
    <property type="entry name" value="PRK12469.1"/>
    <property type="match status" value="1"/>
</dbReference>
<comment type="similarity">
    <text evidence="1 9">Belongs to the sigma-54 factor family.</text>
</comment>
<feature type="domain" description="RNA polymerase sigma factor 54 core-binding" evidence="12">
    <location>
        <begin position="139"/>
        <end position="324"/>
    </location>
</feature>
<keyword evidence="7 9" id="KW-0238">DNA-binding</keyword>
<dbReference type="Pfam" id="PF04963">
    <property type="entry name" value="Sigma54_CBD"/>
    <property type="match status" value="1"/>
</dbReference>
<evidence type="ECO:0000256" key="2">
    <source>
        <dbReference type="ARBA" id="ARBA00022478"/>
    </source>
</evidence>
<keyword evidence="8 9" id="KW-0804">Transcription</keyword>
<dbReference type="Gene3D" id="1.10.10.60">
    <property type="entry name" value="Homeodomain-like"/>
    <property type="match status" value="1"/>
</dbReference>
<evidence type="ECO:0000313" key="14">
    <source>
        <dbReference type="Proteomes" id="UP001597296"/>
    </source>
</evidence>
<dbReference type="RefSeq" id="WP_377314360.1">
    <property type="nucleotide sequence ID" value="NZ_JBHUIY010000003.1"/>
</dbReference>
<evidence type="ECO:0000256" key="6">
    <source>
        <dbReference type="ARBA" id="ARBA00023082"/>
    </source>
</evidence>
<organism evidence="13 14">
    <name type="scientific">Phaeospirillum tilakii</name>
    <dbReference type="NCBI Taxonomy" id="741673"/>
    <lineage>
        <taxon>Bacteria</taxon>
        <taxon>Pseudomonadati</taxon>
        <taxon>Pseudomonadota</taxon>
        <taxon>Alphaproteobacteria</taxon>
        <taxon>Rhodospirillales</taxon>
        <taxon>Rhodospirillaceae</taxon>
        <taxon>Phaeospirillum</taxon>
    </lineage>
</organism>
<dbReference type="PIRSF" id="PIRSF000774">
    <property type="entry name" value="RpoN"/>
    <property type="match status" value="1"/>
</dbReference>
<dbReference type="Pfam" id="PF04552">
    <property type="entry name" value="Sigma54_DBD"/>
    <property type="match status" value="1"/>
</dbReference>
<dbReference type="PANTHER" id="PTHR32248:SF4">
    <property type="entry name" value="RNA POLYMERASE SIGMA-54 FACTOR"/>
    <property type="match status" value="1"/>
</dbReference>
<evidence type="ECO:0000256" key="1">
    <source>
        <dbReference type="ARBA" id="ARBA00008798"/>
    </source>
</evidence>
<evidence type="ECO:0000256" key="5">
    <source>
        <dbReference type="ARBA" id="ARBA00023015"/>
    </source>
</evidence>
<protein>
    <recommendedName>
        <fullName evidence="9">RNA polymerase sigma-54 factor</fullName>
    </recommendedName>
</protein>
<dbReference type="InterPro" id="IPR038709">
    <property type="entry name" value="RpoN_core-bd_sf"/>
</dbReference>
<comment type="function">
    <text evidence="9">Sigma factors are initiation factors that promote the attachment of RNA polymerase to specific initiation sites and are then released.</text>
</comment>
<dbReference type="InterPro" id="IPR007634">
    <property type="entry name" value="RNA_pol_sigma_54_DNA-bd"/>
</dbReference>
<evidence type="ECO:0000259" key="12">
    <source>
        <dbReference type="Pfam" id="PF04963"/>
    </source>
</evidence>
<evidence type="ECO:0000256" key="7">
    <source>
        <dbReference type="ARBA" id="ARBA00023125"/>
    </source>
</evidence>